<accession>A0ABV6SK07</accession>
<proteinExistence type="predicted"/>
<dbReference type="Proteomes" id="UP001589891">
    <property type="component" value="Unassembled WGS sequence"/>
</dbReference>
<comment type="caution">
    <text evidence="1">The sequence shown here is derived from an EMBL/GenBank/DDBJ whole genome shotgun (WGS) entry which is preliminary data.</text>
</comment>
<sequence length="74" mass="8317">MQGIHSLRELKRLAQLDLGCMWVTGGITPDHANIGRFITFHGDLHAGVLRISHACHPEGQWLGQHAPGRRWHGY</sequence>
<evidence type="ECO:0000313" key="2">
    <source>
        <dbReference type="Proteomes" id="UP001589891"/>
    </source>
</evidence>
<reference evidence="1 2" key="1">
    <citation type="submission" date="2024-09" db="EMBL/GenBank/DDBJ databases">
        <authorList>
            <person name="Sun Q."/>
            <person name="Mori K."/>
        </authorList>
    </citation>
    <scope>NUCLEOTIDE SEQUENCE [LARGE SCALE GENOMIC DNA]</scope>
    <source>
        <strain evidence="1 2">NCAIM B.01794</strain>
    </source>
</reference>
<gene>
    <name evidence="1" type="ORF">ACFFGX_09735</name>
</gene>
<protein>
    <submittedName>
        <fullName evidence="1">Uncharacterized protein</fullName>
    </submittedName>
</protein>
<name>A0ABV6SK07_AZOPA</name>
<dbReference type="EMBL" id="JBHLSS010000054">
    <property type="protein sequence ID" value="MFC0709854.1"/>
    <property type="molecule type" value="Genomic_DNA"/>
</dbReference>
<keyword evidence="2" id="KW-1185">Reference proteome</keyword>
<organism evidence="1 2">
    <name type="scientific">Azorhizophilus paspali</name>
    <name type="common">Azotobacter paspali</name>
    <dbReference type="NCBI Taxonomy" id="69963"/>
    <lineage>
        <taxon>Bacteria</taxon>
        <taxon>Pseudomonadati</taxon>
        <taxon>Pseudomonadota</taxon>
        <taxon>Gammaproteobacteria</taxon>
        <taxon>Pseudomonadales</taxon>
        <taxon>Pseudomonadaceae</taxon>
        <taxon>Azorhizophilus</taxon>
    </lineage>
</organism>
<evidence type="ECO:0000313" key="1">
    <source>
        <dbReference type="EMBL" id="MFC0709854.1"/>
    </source>
</evidence>
<dbReference type="RefSeq" id="WP_376945275.1">
    <property type="nucleotide sequence ID" value="NZ_CP171449.1"/>
</dbReference>